<sequence>MKQTKQEMVEEYLYKKRQFNAQKMELSDQLSCFRRETEQLVAQVMYLTRNDIWDRAQFYRTVEASVAKVEQAAANYTRYLADKEHDATIEYKRQIEPRYDL</sequence>
<dbReference type="PATRIC" id="fig|1423772.3.peg.927"/>
<dbReference type="AlphaFoldDB" id="A0A0R2B3L8"/>
<accession>A0A0R2B3L8</accession>
<proteinExistence type="predicted"/>
<comment type="caution">
    <text evidence="1">The sequence shown here is derived from an EMBL/GenBank/DDBJ whole genome shotgun (WGS) entry which is preliminary data.</text>
</comment>
<dbReference type="EMBL" id="AYYN01000140">
    <property type="protein sequence ID" value="KRM73589.1"/>
    <property type="molecule type" value="Genomic_DNA"/>
</dbReference>
<protein>
    <submittedName>
        <fullName evidence="1">Uncharacterized protein</fullName>
    </submittedName>
</protein>
<name>A0A0R2B3L8_9LACO</name>
<dbReference type="RefSeq" id="WP_056959445.1">
    <property type="nucleotide sequence ID" value="NZ_AYYN01000140.1"/>
</dbReference>
<organism evidence="1 2">
    <name type="scientific">Ligilactobacillus murinus DSM 20452 = NBRC 14221</name>
    <dbReference type="NCBI Taxonomy" id="1423772"/>
    <lineage>
        <taxon>Bacteria</taxon>
        <taxon>Bacillati</taxon>
        <taxon>Bacillota</taxon>
        <taxon>Bacilli</taxon>
        <taxon>Lactobacillales</taxon>
        <taxon>Lactobacillaceae</taxon>
        <taxon>Ligilactobacillus</taxon>
    </lineage>
</organism>
<evidence type="ECO:0000313" key="2">
    <source>
        <dbReference type="Proteomes" id="UP000051612"/>
    </source>
</evidence>
<reference evidence="1 2" key="1">
    <citation type="journal article" date="2015" name="Genome Announc.">
        <title>Expanding the biotechnology potential of lactobacilli through comparative genomics of 213 strains and associated genera.</title>
        <authorList>
            <person name="Sun Z."/>
            <person name="Harris H.M."/>
            <person name="McCann A."/>
            <person name="Guo C."/>
            <person name="Argimon S."/>
            <person name="Zhang W."/>
            <person name="Yang X."/>
            <person name="Jeffery I.B."/>
            <person name="Cooney J.C."/>
            <person name="Kagawa T.F."/>
            <person name="Liu W."/>
            <person name="Song Y."/>
            <person name="Salvetti E."/>
            <person name="Wrobel A."/>
            <person name="Rasinkangas P."/>
            <person name="Parkhill J."/>
            <person name="Rea M.C."/>
            <person name="O'Sullivan O."/>
            <person name="Ritari J."/>
            <person name="Douillard F.P."/>
            <person name="Paul Ross R."/>
            <person name="Yang R."/>
            <person name="Briner A.E."/>
            <person name="Felis G.E."/>
            <person name="de Vos W.M."/>
            <person name="Barrangou R."/>
            <person name="Klaenhammer T.R."/>
            <person name="Caufield P.W."/>
            <person name="Cui Y."/>
            <person name="Zhang H."/>
            <person name="O'Toole P.W."/>
        </authorList>
    </citation>
    <scope>NUCLEOTIDE SEQUENCE [LARGE SCALE GENOMIC DNA]</scope>
    <source>
        <strain evidence="1 2">DSM 20452</strain>
    </source>
</reference>
<evidence type="ECO:0000313" key="1">
    <source>
        <dbReference type="EMBL" id="KRM73589.1"/>
    </source>
</evidence>
<dbReference type="Proteomes" id="UP000051612">
    <property type="component" value="Unassembled WGS sequence"/>
</dbReference>
<gene>
    <name evidence="1" type="ORF">FC48_GL000855</name>
</gene>